<dbReference type="InterPro" id="IPR002182">
    <property type="entry name" value="NB-ARC"/>
</dbReference>
<evidence type="ECO:0000313" key="3">
    <source>
        <dbReference type="Proteomes" id="UP001218218"/>
    </source>
</evidence>
<dbReference type="PANTHER" id="PTHR47691">
    <property type="entry name" value="REGULATOR-RELATED"/>
    <property type="match status" value="1"/>
</dbReference>
<dbReference type="GO" id="GO:0007166">
    <property type="term" value="P:cell surface receptor signaling pathway"/>
    <property type="evidence" value="ECO:0007669"/>
    <property type="project" value="InterPro"/>
</dbReference>
<dbReference type="InterPro" id="IPR011990">
    <property type="entry name" value="TPR-like_helical_dom_sf"/>
</dbReference>
<dbReference type="Proteomes" id="UP001218218">
    <property type="component" value="Unassembled WGS sequence"/>
</dbReference>
<accession>A0AAD7AL88</accession>
<gene>
    <name evidence="2" type="ORF">DFH08DRAFT_799363</name>
</gene>
<dbReference type="AlphaFoldDB" id="A0AAD7AL88"/>
<dbReference type="InterPro" id="IPR036537">
    <property type="entry name" value="Adaptor_Cbl_N_dom_sf"/>
</dbReference>
<feature type="domain" description="NB-ARC" evidence="1">
    <location>
        <begin position="202"/>
        <end position="307"/>
    </location>
</feature>
<name>A0AAD7AL88_9AGAR</name>
<dbReference type="SUPFAM" id="SSF52540">
    <property type="entry name" value="P-loop containing nucleoside triphosphate hydrolases"/>
    <property type="match status" value="1"/>
</dbReference>
<protein>
    <recommendedName>
        <fullName evidence="1">NB-ARC domain-containing protein</fullName>
    </recommendedName>
</protein>
<comment type="caution">
    <text evidence="2">The sequence shown here is derived from an EMBL/GenBank/DDBJ whole genome shotgun (WGS) entry which is preliminary data.</text>
</comment>
<evidence type="ECO:0000313" key="2">
    <source>
        <dbReference type="EMBL" id="KAJ7362311.1"/>
    </source>
</evidence>
<dbReference type="SUPFAM" id="SSF48452">
    <property type="entry name" value="TPR-like"/>
    <property type="match status" value="1"/>
</dbReference>
<sequence>MPRHPTATEIRLSNTTANLIPTITLLKEINNAFDPPFIQPISNIIQTLINAVQIPQNVKRNKNDCSLLMENIHQVLYAIINLYIRSETAGSLPPAMLDNIGKFTETLHKIYVFVEAQQDGNKLKHIFRNSEMQNLLKDCRKGLDQAMEVFLTTTRPVMCDDIGDMKIAAEIMHERLLEEIQTLSDASTSSERVSPKIFHGREAELESIMKLLIQQSPRIAILGGGGMGKTSLARAALHHPDTSAKFEDRFFVSAESATSRIELAALIGLHIGLNPGKNLTKPVVQYFSRKPHCLLILDNLETAWEPIQSRDVEHLALIITMRGTERPAKIRWTSPFLLPLQPLSDEAAKQTLLEITDNVYAPEDIHQILQFTDNMPLAVDLIAHLLDYEGLSNVLTRWKTEKTALLSVGYDQKSNLNASIMLSLSSPRITSDSQKLLSLLSILPDGLSDSELVQSTFPIPNILSCKTALLATSMAYQDRNNRLRSLVPIREYMQQFLPPLQSLIQCLRNHFHALLELYQKYPREQRQYLVNQITSNLGNMQEVLRQGRYSLDFRLDTPQALLFFQKALELSKLCGDSDQYSSVLLSIALLKHRTGNYYTAQEYATEAQRLSKLSGNLFQESRGLRIGAMCSTSLGNFEQSMNQLHRGKEILSICGMSGGDLYSGMITAQAENYLLKSEYSEARNIYSQMVETTSPEKSAISYAISLLNIALIDTMIGADTKNVNSSVDKARKIFRDRNLGQNIKLCSVLQAAIEFREENFTLAKIKFQECLYSVWGADHEAESFCLERLVDIRAWPVDGWCYQWPAIYLGHAYKSKDKLAIHKAFIFLGDMFIADKDEETASNLYMIALDGFTHMDVHCSRANCMIRLGDLAKGQGYISKAIALWKAAQPLFERSSQAKDVAQIDSRFLAVEKDLQIAFLEPGTLNTQD</sequence>
<dbReference type="EMBL" id="JARIHO010000004">
    <property type="protein sequence ID" value="KAJ7362311.1"/>
    <property type="molecule type" value="Genomic_DNA"/>
</dbReference>
<dbReference type="InterPro" id="IPR027417">
    <property type="entry name" value="P-loop_NTPase"/>
</dbReference>
<keyword evidence="3" id="KW-1185">Reference proteome</keyword>
<dbReference type="Gene3D" id="3.40.50.300">
    <property type="entry name" value="P-loop containing nucleotide triphosphate hydrolases"/>
    <property type="match status" value="1"/>
</dbReference>
<dbReference type="Pfam" id="PF00931">
    <property type="entry name" value="NB-ARC"/>
    <property type="match status" value="1"/>
</dbReference>
<dbReference type="InterPro" id="IPR059179">
    <property type="entry name" value="MLKL-like_MCAfunc"/>
</dbReference>
<proteinExistence type="predicted"/>
<dbReference type="Gene3D" id="1.20.930.20">
    <property type="entry name" value="Adaptor protein Cbl, N-terminal domain"/>
    <property type="match status" value="1"/>
</dbReference>
<reference evidence="2" key="1">
    <citation type="submission" date="2023-03" db="EMBL/GenBank/DDBJ databases">
        <title>Massive genome expansion in bonnet fungi (Mycena s.s.) driven by repeated elements and novel gene families across ecological guilds.</title>
        <authorList>
            <consortium name="Lawrence Berkeley National Laboratory"/>
            <person name="Harder C.B."/>
            <person name="Miyauchi S."/>
            <person name="Viragh M."/>
            <person name="Kuo A."/>
            <person name="Thoen E."/>
            <person name="Andreopoulos B."/>
            <person name="Lu D."/>
            <person name="Skrede I."/>
            <person name="Drula E."/>
            <person name="Henrissat B."/>
            <person name="Morin E."/>
            <person name="Kohler A."/>
            <person name="Barry K."/>
            <person name="LaButti K."/>
            <person name="Morin E."/>
            <person name="Salamov A."/>
            <person name="Lipzen A."/>
            <person name="Mereny Z."/>
            <person name="Hegedus B."/>
            <person name="Baldrian P."/>
            <person name="Stursova M."/>
            <person name="Weitz H."/>
            <person name="Taylor A."/>
            <person name="Grigoriev I.V."/>
            <person name="Nagy L.G."/>
            <person name="Martin F."/>
            <person name="Kauserud H."/>
        </authorList>
    </citation>
    <scope>NUCLEOTIDE SEQUENCE</scope>
    <source>
        <strain evidence="2">CBHHK002</strain>
    </source>
</reference>
<dbReference type="Gene3D" id="1.25.40.10">
    <property type="entry name" value="Tetratricopeptide repeat domain"/>
    <property type="match status" value="1"/>
</dbReference>
<evidence type="ECO:0000259" key="1">
    <source>
        <dbReference type="Pfam" id="PF00931"/>
    </source>
</evidence>
<dbReference type="PANTHER" id="PTHR47691:SF3">
    <property type="entry name" value="HTH-TYPE TRANSCRIPTIONAL REGULATOR RV0890C-RELATED"/>
    <property type="match status" value="1"/>
</dbReference>
<organism evidence="2 3">
    <name type="scientific">Mycena albidolilacea</name>
    <dbReference type="NCBI Taxonomy" id="1033008"/>
    <lineage>
        <taxon>Eukaryota</taxon>
        <taxon>Fungi</taxon>
        <taxon>Dikarya</taxon>
        <taxon>Basidiomycota</taxon>
        <taxon>Agaricomycotina</taxon>
        <taxon>Agaricomycetes</taxon>
        <taxon>Agaricomycetidae</taxon>
        <taxon>Agaricales</taxon>
        <taxon>Marasmiineae</taxon>
        <taxon>Mycenaceae</taxon>
        <taxon>Mycena</taxon>
    </lineage>
</organism>
<dbReference type="CDD" id="cd21037">
    <property type="entry name" value="MLKL_NTD"/>
    <property type="match status" value="1"/>
</dbReference>